<dbReference type="Proteomes" id="UP001281305">
    <property type="component" value="Chromosome"/>
</dbReference>
<gene>
    <name evidence="3" type="ORF">RZS32_010900</name>
</gene>
<name>A0ABZ2TB68_9RHOB</name>
<dbReference type="RefSeq" id="WP_317057006.1">
    <property type="nucleotide sequence ID" value="NZ_CP146606.1"/>
</dbReference>
<accession>A0ABZ2TB68</accession>
<dbReference type="PROSITE" id="PS51257">
    <property type="entry name" value="PROKAR_LIPOPROTEIN"/>
    <property type="match status" value="1"/>
</dbReference>
<feature type="signal peptide" evidence="2">
    <location>
        <begin position="1"/>
        <end position="22"/>
    </location>
</feature>
<keyword evidence="2" id="KW-0732">Signal</keyword>
<sequence length="240" mass="26046">MLGRVVLVLLCLVVAACTNVNDLDKEPTYLGNFHLGHNVVVAPNLTKGPASRDATKEEWTEGMKLAIDERFGRYEGTRLYHLGISVEGYVLAIPGIPLVAAPKSALIIRVTAWDDEKEAKLNEKPETITIVESISGQTLISSGLTQSKETQMKNLTQNAAKLIQNWLVRQNNQEGWFEDDGVPAKNKPQGRAAQAQLEAEEAETAVATDTDDTAVEAEIESDTPGEDDTDVPSEVPAPVL</sequence>
<feature type="region of interest" description="Disordered" evidence="1">
    <location>
        <begin position="177"/>
        <end position="240"/>
    </location>
</feature>
<feature type="chain" id="PRO_5046882370" description="DUF3313 domain-containing protein" evidence="2">
    <location>
        <begin position="23"/>
        <end position="240"/>
    </location>
</feature>
<organism evidence="3 4">
    <name type="scientific">Roseovarius rhodophyticola</name>
    <dbReference type="NCBI Taxonomy" id="3080827"/>
    <lineage>
        <taxon>Bacteria</taxon>
        <taxon>Pseudomonadati</taxon>
        <taxon>Pseudomonadota</taxon>
        <taxon>Alphaproteobacteria</taxon>
        <taxon>Rhodobacterales</taxon>
        <taxon>Roseobacteraceae</taxon>
        <taxon>Roseovarius</taxon>
    </lineage>
</organism>
<evidence type="ECO:0000256" key="2">
    <source>
        <dbReference type="SAM" id="SignalP"/>
    </source>
</evidence>
<evidence type="ECO:0008006" key="5">
    <source>
        <dbReference type="Google" id="ProtNLM"/>
    </source>
</evidence>
<evidence type="ECO:0000313" key="3">
    <source>
        <dbReference type="EMBL" id="WYK16936.1"/>
    </source>
</evidence>
<feature type="compositionally biased region" description="Acidic residues" evidence="1">
    <location>
        <begin position="198"/>
        <end position="231"/>
    </location>
</feature>
<dbReference type="EMBL" id="CP146606">
    <property type="protein sequence ID" value="WYK16936.1"/>
    <property type="molecule type" value="Genomic_DNA"/>
</dbReference>
<evidence type="ECO:0000256" key="1">
    <source>
        <dbReference type="SAM" id="MobiDB-lite"/>
    </source>
</evidence>
<proteinExistence type="predicted"/>
<protein>
    <recommendedName>
        <fullName evidence="5">DUF3313 domain-containing protein</fullName>
    </recommendedName>
</protein>
<evidence type="ECO:0000313" key="4">
    <source>
        <dbReference type="Proteomes" id="UP001281305"/>
    </source>
</evidence>
<keyword evidence="4" id="KW-1185">Reference proteome</keyword>
<reference evidence="3 4" key="1">
    <citation type="submission" date="2024-02" db="EMBL/GenBank/DDBJ databases">
        <title>Roseovarius strain W115 nov., isolated from a marine algae.</title>
        <authorList>
            <person name="Lee M.W."/>
            <person name="Lee J.K."/>
            <person name="Kim J.M."/>
            <person name="Choi D.G."/>
            <person name="Baek J.H."/>
            <person name="Bayburt H."/>
            <person name="Jung J.J."/>
            <person name="Han D.M."/>
            <person name="Jeon C.O."/>
        </authorList>
    </citation>
    <scope>NUCLEOTIDE SEQUENCE [LARGE SCALE GENOMIC DNA]</scope>
    <source>
        <strain evidence="3 4">W115</strain>
    </source>
</reference>